<evidence type="ECO:0000256" key="1">
    <source>
        <dbReference type="ARBA" id="ARBA00004123"/>
    </source>
</evidence>
<reference evidence="8" key="1">
    <citation type="submission" date="2017-01" db="EMBL/GenBank/DDBJ databases">
        <authorList>
            <person name="Wang Y."/>
            <person name="White M."/>
            <person name="Kvist S."/>
            <person name="Moncalvo J.-M."/>
        </authorList>
    </citation>
    <scope>NUCLEOTIDE SEQUENCE [LARGE SCALE GENOMIC DNA]</scope>
    <source>
        <strain evidence="8">COL-18-3</strain>
    </source>
</reference>
<dbReference type="InterPro" id="IPR003195">
    <property type="entry name" value="TFIID_TAF13"/>
</dbReference>
<dbReference type="SUPFAM" id="SSF47113">
    <property type="entry name" value="Histone-fold"/>
    <property type="match status" value="1"/>
</dbReference>
<keyword evidence="2" id="KW-0805">Transcription regulation</keyword>
<evidence type="ECO:0000256" key="3">
    <source>
        <dbReference type="ARBA" id="ARBA00023163"/>
    </source>
</evidence>
<dbReference type="PANTHER" id="PTHR11380:SF5">
    <property type="entry name" value="TRANSCRIPTION INITIATION FACTOR TFIID SUBUNIT 13"/>
    <property type="match status" value="1"/>
</dbReference>
<name>A0A1R1PNH6_ZANCU</name>
<proteinExistence type="inferred from homology"/>
<gene>
    <name evidence="7" type="ORF">AX774_g4012</name>
</gene>
<dbReference type="AlphaFoldDB" id="A0A1R1PNH6"/>
<evidence type="ECO:0000256" key="2">
    <source>
        <dbReference type="ARBA" id="ARBA00023015"/>
    </source>
</evidence>
<comment type="caution">
    <text evidence="7">The sequence shown here is derived from an EMBL/GenBank/DDBJ whole genome shotgun (WGS) entry which is preliminary data.</text>
</comment>
<dbReference type="CDD" id="cd07978">
    <property type="entry name" value="HFD_TAF13"/>
    <property type="match status" value="1"/>
</dbReference>
<protein>
    <recommendedName>
        <fullName evidence="6">Transcription initiation factor TFIID subunit 13</fullName>
    </recommendedName>
</protein>
<comment type="subcellular location">
    <subcellularLocation>
        <location evidence="1">Nucleus</location>
    </subcellularLocation>
</comment>
<dbReference type="Proteomes" id="UP000188320">
    <property type="component" value="Unassembled WGS sequence"/>
</dbReference>
<evidence type="ECO:0000256" key="4">
    <source>
        <dbReference type="ARBA" id="ARBA00023242"/>
    </source>
</evidence>
<keyword evidence="3" id="KW-0804">Transcription</keyword>
<accession>A0A1R1PNH6</accession>
<evidence type="ECO:0000256" key="6">
    <source>
        <dbReference type="ARBA" id="ARBA00040136"/>
    </source>
</evidence>
<dbReference type="EMBL" id="LSSK01000650">
    <property type="protein sequence ID" value="OMH82504.1"/>
    <property type="molecule type" value="Genomic_DNA"/>
</dbReference>
<evidence type="ECO:0000313" key="8">
    <source>
        <dbReference type="Proteomes" id="UP000188320"/>
    </source>
</evidence>
<dbReference type="GO" id="GO:0051123">
    <property type="term" value="P:RNA polymerase II preinitiation complex assembly"/>
    <property type="evidence" value="ECO:0007669"/>
    <property type="project" value="TreeGrafter"/>
</dbReference>
<organism evidence="7 8">
    <name type="scientific">Zancudomyces culisetae</name>
    <name type="common">Gut fungus</name>
    <name type="synonym">Smittium culisetae</name>
    <dbReference type="NCBI Taxonomy" id="1213189"/>
    <lineage>
        <taxon>Eukaryota</taxon>
        <taxon>Fungi</taxon>
        <taxon>Fungi incertae sedis</taxon>
        <taxon>Zoopagomycota</taxon>
        <taxon>Kickxellomycotina</taxon>
        <taxon>Harpellomycetes</taxon>
        <taxon>Harpellales</taxon>
        <taxon>Legeriomycetaceae</taxon>
        <taxon>Zancudomyces</taxon>
    </lineage>
</organism>
<comment type="similarity">
    <text evidence="5">Belongs to the TAF13 family.</text>
</comment>
<dbReference type="GO" id="GO:0046982">
    <property type="term" value="F:protein heterodimerization activity"/>
    <property type="evidence" value="ECO:0007669"/>
    <property type="project" value="InterPro"/>
</dbReference>
<evidence type="ECO:0000256" key="5">
    <source>
        <dbReference type="ARBA" id="ARBA00038392"/>
    </source>
</evidence>
<dbReference type="Pfam" id="PF02269">
    <property type="entry name" value="TFIID-18kDa"/>
    <property type="match status" value="1"/>
</dbReference>
<keyword evidence="8" id="KW-1185">Reference proteome</keyword>
<dbReference type="OrthoDB" id="10266074at2759"/>
<keyword evidence="7" id="KW-0396">Initiation factor</keyword>
<dbReference type="GO" id="GO:0003743">
    <property type="term" value="F:translation initiation factor activity"/>
    <property type="evidence" value="ECO:0007669"/>
    <property type="project" value="UniProtKB-KW"/>
</dbReference>
<dbReference type="InterPro" id="IPR009072">
    <property type="entry name" value="Histone-fold"/>
</dbReference>
<dbReference type="Gene3D" id="1.10.20.10">
    <property type="entry name" value="Histone, subunit A"/>
    <property type="match status" value="1"/>
</dbReference>
<keyword evidence="4" id="KW-0539">Nucleus</keyword>
<evidence type="ECO:0000313" key="7">
    <source>
        <dbReference type="EMBL" id="OMH82504.1"/>
    </source>
</evidence>
<dbReference type="PANTHER" id="PTHR11380">
    <property type="entry name" value="TRANSCRIPTION INITIATION FACTOR TFIID/SUPT3-RELATED"/>
    <property type="match status" value="1"/>
</dbReference>
<keyword evidence="7" id="KW-0648">Protein biosynthesis</keyword>
<sequence length="126" mass="14657">MSDRNVEIQKRPFPKSKSYFKDLEFMMFGFGDSANPNPESVKLLEEIILEYINEICIKAAKVSGKRSKVLVDDFKFVLRKDHKKLARIEELIALNKEIENAKKMFKDSDFVETEENPTLKKAKTKP</sequence>
<dbReference type="GO" id="GO:0005669">
    <property type="term" value="C:transcription factor TFIID complex"/>
    <property type="evidence" value="ECO:0007669"/>
    <property type="project" value="TreeGrafter"/>
</dbReference>